<accession>A0A1L0CWF4</accession>
<evidence type="ECO:0000256" key="1">
    <source>
        <dbReference type="ARBA" id="ARBA00004141"/>
    </source>
</evidence>
<organism evidence="8 9">
    <name type="scientific">Sungouiella intermedia</name>
    <dbReference type="NCBI Taxonomy" id="45354"/>
    <lineage>
        <taxon>Eukaryota</taxon>
        <taxon>Fungi</taxon>
        <taxon>Dikarya</taxon>
        <taxon>Ascomycota</taxon>
        <taxon>Saccharomycotina</taxon>
        <taxon>Pichiomycetes</taxon>
        <taxon>Metschnikowiaceae</taxon>
        <taxon>Sungouiella</taxon>
    </lineage>
</organism>
<feature type="transmembrane region" description="Helical" evidence="6">
    <location>
        <begin position="435"/>
        <end position="454"/>
    </location>
</feature>
<feature type="domain" description="Amino acid permease/ SLC12A" evidence="7">
    <location>
        <begin position="27"/>
        <end position="478"/>
    </location>
</feature>
<evidence type="ECO:0000256" key="3">
    <source>
        <dbReference type="ARBA" id="ARBA00022692"/>
    </source>
</evidence>
<feature type="transmembrane region" description="Helical" evidence="6">
    <location>
        <begin position="461"/>
        <end position="481"/>
    </location>
</feature>
<protein>
    <submittedName>
        <fullName evidence="8">CIC11C00000002924</fullName>
    </submittedName>
</protein>
<dbReference type="GO" id="GO:0015171">
    <property type="term" value="F:amino acid transmembrane transporter activity"/>
    <property type="evidence" value="ECO:0007669"/>
    <property type="project" value="TreeGrafter"/>
</dbReference>
<dbReference type="InterPro" id="IPR004841">
    <property type="entry name" value="AA-permease/SLC12A_dom"/>
</dbReference>
<feature type="transmembrane region" description="Helical" evidence="6">
    <location>
        <begin position="166"/>
        <end position="186"/>
    </location>
</feature>
<dbReference type="InterPro" id="IPR050524">
    <property type="entry name" value="APC_YAT"/>
</dbReference>
<evidence type="ECO:0000256" key="5">
    <source>
        <dbReference type="ARBA" id="ARBA00023136"/>
    </source>
</evidence>
<gene>
    <name evidence="8" type="ORF">SAMEA4029010_CIC11G00000002924</name>
</gene>
<dbReference type="EMBL" id="LT635756">
    <property type="protein sequence ID" value="SGZ47636.1"/>
    <property type="molecule type" value="Genomic_DNA"/>
</dbReference>
<keyword evidence="9" id="KW-1185">Reference proteome</keyword>
<dbReference type="Gene3D" id="1.20.1740.10">
    <property type="entry name" value="Amino acid/polyamine transporter I"/>
    <property type="match status" value="1"/>
</dbReference>
<feature type="transmembrane region" description="Helical" evidence="6">
    <location>
        <begin position="198"/>
        <end position="222"/>
    </location>
</feature>
<feature type="transmembrane region" description="Helical" evidence="6">
    <location>
        <begin position="254"/>
        <end position="273"/>
    </location>
</feature>
<evidence type="ECO:0000313" key="8">
    <source>
        <dbReference type="EMBL" id="SGZ47636.1"/>
    </source>
</evidence>
<dbReference type="Pfam" id="PF00324">
    <property type="entry name" value="AA_permease"/>
    <property type="match status" value="1"/>
</dbReference>
<proteinExistence type="inferred from homology"/>
<dbReference type="Proteomes" id="UP000182334">
    <property type="component" value="Chromosome I"/>
</dbReference>
<evidence type="ECO:0000313" key="9">
    <source>
        <dbReference type="Proteomes" id="UP000182334"/>
    </source>
</evidence>
<feature type="transmembrane region" description="Helical" evidence="6">
    <location>
        <begin position="307"/>
        <end position="324"/>
    </location>
</feature>
<keyword evidence="5 6" id="KW-0472">Membrane</keyword>
<feature type="transmembrane region" description="Helical" evidence="6">
    <location>
        <begin position="359"/>
        <end position="377"/>
    </location>
</feature>
<dbReference type="PANTHER" id="PTHR43341">
    <property type="entry name" value="AMINO ACID PERMEASE"/>
    <property type="match status" value="1"/>
</dbReference>
<evidence type="ECO:0000259" key="7">
    <source>
        <dbReference type="Pfam" id="PF00324"/>
    </source>
</evidence>
<comment type="subcellular location">
    <subcellularLocation>
        <location evidence="1">Membrane</location>
        <topology evidence="1">Multi-pass membrane protein</topology>
    </subcellularLocation>
</comment>
<dbReference type="PANTHER" id="PTHR43341:SF4">
    <property type="entry name" value="ARGININE PERMEASE CAN1-RELATED"/>
    <property type="match status" value="1"/>
</dbReference>
<evidence type="ECO:0000256" key="6">
    <source>
        <dbReference type="SAM" id="Phobius"/>
    </source>
</evidence>
<feature type="transmembrane region" description="Helical" evidence="6">
    <location>
        <begin position="53"/>
        <end position="78"/>
    </location>
</feature>
<keyword evidence="4 6" id="KW-1133">Transmembrane helix</keyword>
<dbReference type="PIRSF" id="PIRSF006060">
    <property type="entry name" value="AA_transporter"/>
    <property type="match status" value="1"/>
</dbReference>
<evidence type="ECO:0000256" key="2">
    <source>
        <dbReference type="ARBA" id="ARBA00006983"/>
    </source>
</evidence>
<feature type="transmembrane region" description="Helical" evidence="6">
    <location>
        <begin position="90"/>
        <end position="115"/>
    </location>
</feature>
<evidence type="ECO:0000256" key="4">
    <source>
        <dbReference type="ARBA" id="ARBA00022989"/>
    </source>
</evidence>
<name>A0A1L0CWF4_9ASCO</name>
<keyword evidence="3 6" id="KW-0812">Transmembrane</keyword>
<feature type="transmembrane region" description="Helical" evidence="6">
    <location>
        <begin position="384"/>
        <end position="409"/>
    </location>
</feature>
<dbReference type="AlphaFoldDB" id="A0A1L0CWF4"/>
<dbReference type="OrthoDB" id="5982228at2759"/>
<comment type="similarity">
    <text evidence="2">Belongs to the amino acid-polyamine-organocation (APC) superfamily. YAT (TC 2.A.3.10) family.</text>
</comment>
<dbReference type="GO" id="GO:0016020">
    <property type="term" value="C:membrane"/>
    <property type="evidence" value="ECO:0007669"/>
    <property type="project" value="UniProtKB-SubCell"/>
</dbReference>
<sequence>MDSPVYGSVPATTNHASSHHLSPLAASMLAIGGTIGTGLFFSVASIILFGPFIALVLMFYIAFLVVIILQITAVLAVFLPENGLICKFQFLFLGPLVGLANNLIYWISWCLTYALELSIIVSICRFWNTEWVDNHQTLLILLIWSSLTACNLLPVDAYGKIEFWIALIKVAAIVVWILIVVVSLVADGNVFGVWTNDLPWSFFGAHVSTANYFVNFVSCLILSSFIFQSVESVAITTGDVTQPHETIPKVTRLVFIRIVVFYLAAVLLLTLLVPFDDKNLRDPSSQNLLSSPFLLALLNCGFHDNGLLLLTFNFIILSAIVSAANSNIYFGSRCVEAIAESEAGTSWVRYLAATNADNVPVNAVLVTSAFGLVALLLKFQSISVLFNFLLTCCALAGMLMWCLLCLSYIRFSQAMKTQKVDVSRLKFNTSWNLDFWAWFALVNLGVILLCNGLTNYWDFSWLKFLGSYMTPVLFILLWGYFQYTGWGSFVPLDRIELWRGNLKD</sequence>
<dbReference type="STRING" id="45354.A0A1L0CWF4"/>
<feature type="transmembrane region" description="Helical" evidence="6">
    <location>
        <begin position="24"/>
        <end position="47"/>
    </location>
</feature>
<reference evidence="8 9" key="1">
    <citation type="submission" date="2016-10" db="EMBL/GenBank/DDBJ databases">
        <authorList>
            <person name="de Groot N.N."/>
        </authorList>
    </citation>
    <scope>NUCLEOTIDE SEQUENCE [LARGE SCALE GENOMIC DNA]</scope>
    <source>
        <strain evidence="8 9">CBS 141442</strain>
    </source>
</reference>